<dbReference type="AlphaFoldDB" id="A0A7J7MZ19"/>
<sequence length="398" mass="45597">MQLPLRKLVKQVLNFWDVALCQMNDNFYEMMRVVEGINVELRWERKFLIEWFDIVSFYSGKVIKKADTYHIQCNSDMPWLFDLCSTKRRDVPVATGHLKKRKEGSSSTREGEMDYDNLSEKSSFVPRSRRGGSGTIRSSVPESIPEVPWQSSKGEGKVTDEASTIQLCLPLSNLAKKIINIIGACPVQLNGNMWEVINVFQAKNLVDDCVAFYVGSRLMKGICFRMEEEQAELKKGKVVLEKKVTHLKIELAREGKRLNSVKAAREVEINELTIEARKNLKEVVIQRDRLGCHFLKMGYSKTEVNDIMEDTYIEELEVEDDGAGAVRGLNGVSPQTMRKNEGDNDVNPENERKDMYLRIKELENELAKEKDASVELESAHLSEEEARQYNQELAVEFD</sequence>
<evidence type="ECO:0000313" key="4">
    <source>
        <dbReference type="Proteomes" id="UP000541444"/>
    </source>
</evidence>
<reference evidence="3 4" key="1">
    <citation type="journal article" date="2020" name="IScience">
        <title>Genome Sequencing of the Endangered Kingdonia uniflora (Circaeasteraceae, Ranunculales) Reveals Potential Mechanisms of Evolutionary Specialization.</title>
        <authorList>
            <person name="Sun Y."/>
            <person name="Deng T."/>
            <person name="Zhang A."/>
            <person name="Moore M.J."/>
            <person name="Landis J.B."/>
            <person name="Lin N."/>
            <person name="Zhang H."/>
            <person name="Zhang X."/>
            <person name="Huang J."/>
            <person name="Zhang X."/>
            <person name="Sun H."/>
            <person name="Wang H."/>
        </authorList>
    </citation>
    <scope>NUCLEOTIDE SEQUENCE [LARGE SCALE GENOMIC DNA]</scope>
    <source>
        <strain evidence="3">TB1705</strain>
        <tissue evidence="3">Leaf</tissue>
    </source>
</reference>
<keyword evidence="4" id="KW-1185">Reference proteome</keyword>
<protein>
    <submittedName>
        <fullName evidence="3">Uncharacterized protein</fullName>
    </submittedName>
</protein>
<comment type="caution">
    <text evidence="3">The sequence shown here is derived from an EMBL/GenBank/DDBJ whole genome shotgun (WGS) entry which is preliminary data.</text>
</comment>
<feature type="coiled-coil region" evidence="1">
    <location>
        <begin position="352"/>
        <end position="379"/>
    </location>
</feature>
<keyword evidence="1" id="KW-0175">Coiled coil</keyword>
<evidence type="ECO:0000256" key="1">
    <source>
        <dbReference type="SAM" id="Coils"/>
    </source>
</evidence>
<dbReference type="EMBL" id="JACGCM010001166">
    <property type="protein sequence ID" value="KAF6160209.1"/>
    <property type="molecule type" value="Genomic_DNA"/>
</dbReference>
<gene>
    <name evidence="3" type="ORF">GIB67_016645</name>
</gene>
<accession>A0A7J7MZ19</accession>
<proteinExistence type="predicted"/>
<dbReference type="Proteomes" id="UP000541444">
    <property type="component" value="Unassembled WGS sequence"/>
</dbReference>
<feature type="region of interest" description="Disordered" evidence="2">
    <location>
        <begin position="330"/>
        <end position="352"/>
    </location>
</feature>
<evidence type="ECO:0000313" key="3">
    <source>
        <dbReference type="EMBL" id="KAF6160209.1"/>
    </source>
</evidence>
<feature type="region of interest" description="Disordered" evidence="2">
    <location>
        <begin position="97"/>
        <end position="155"/>
    </location>
</feature>
<organism evidence="3 4">
    <name type="scientific">Kingdonia uniflora</name>
    <dbReference type="NCBI Taxonomy" id="39325"/>
    <lineage>
        <taxon>Eukaryota</taxon>
        <taxon>Viridiplantae</taxon>
        <taxon>Streptophyta</taxon>
        <taxon>Embryophyta</taxon>
        <taxon>Tracheophyta</taxon>
        <taxon>Spermatophyta</taxon>
        <taxon>Magnoliopsida</taxon>
        <taxon>Ranunculales</taxon>
        <taxon>Circaeasteraceae</taxon>
        <taxon>Kingdonia</taxon>
    </lineage>
</organism>
<evidence type="ECO:0000256" key="2">
    <source>
        <dbReference type="SAM" id="MobiDB-lite"/>
    </source>
</evidence>
<name>A0A7J7MZ19_9MAGN</name>